<proteinExistence type="predicted"/>
<feature type="transmembrane region" description="Helical" evidence="2">
    <location>
        <begin position="305"/>
        <end position="329"/>
    </location>
</feature>
<evidence type="ECO:0000256" key="2">
    <source>
        <dbReference type="SAM" id="Phobius"/>
    </source>
</evidence>
<accession>K1R177</accession>
<dbReference type="InterPro" id="IPR013783">
    <property type="entry name" value="Ig-like_fold"/>
</dbReference>
<dbReference type="SUPFAM" id="SSF49265">
    <property type="entry name" value="Fibronectin type III"/>
    <property type="match status" value="1"/>
</dbReference>
<dbReference type="EMBL" id="JH817107">
    <property type="protein sequence ID" value="EKC39613.1"/>
    <property type="molecule type" value="Genomic_DNA"/>
</dbReference>
<dbReference type="HOGENOM" id="CLU_706470_0_0_1"/>
<organism evidence="3">
    <name type="scientific">Magallana gigas</name>
    <name type="common">Pacific oyster</name>
    <name type="synonym">Crassostrea gigas</name>
    <dbReference type="NCBI Taxonomy" id="29159"/>
    <lineage>
        <taxon>Eukaryota</taxon>
        <taxon>Metazoa</taxon>
        <taxon>Spiralia</taxon>
        <taxon>Lophotrochozoa</taxon>
        <taxon>Mollusca</taxon>
        <taxon>Bivalvia</taxon>
        <taxon>Autobranchia</taxon>
        <taxon>Pteriomorphia</taxon>
        <taxon>Ostreida</taxon>
        <taxon>Ostreoidea</taxon>
        <taxon>Ostreidae</taxon>
        <taxon>Magallana</taxon>
    </lineage>
</organism>
<protein>
    <submittedName>
        <fullName evidence="3">Uncharacterized protein</fullName>
    </submittedName>
</protein>
<dbReference type="InterPro" id="IPR036116">
    <property type="entry name" value="FN3_sf"/>
</dbReference>
<dbReference type="AlphaFoldDB" id="K1R177"/>
<evidence type="ECO:0000256" key="1">
    <source>
        <dbReference type="SAM" id="MobiDB-lite"/>
    </source>
</evidence>
<keyword evidence="2" id="KW-0812">Transmembrane</keyword>
<sequence>MAETSLMEKYNLMSTIAEIPTAPYAFTSSGYKPSNPNITGDLKVEVNKYVTLTCVSQSTSAPNYYSKLVTLSYTWVVNDTKMDGETSETLRLYVTRTIKYNKYSCTATEEGLESERSGPSGMDIKVDVAVPIIANPPPRTSDFMWDGPVPVSVRTTISKGNVTYKHLIDSSIPVKNHDYYGNYTLTYVGKTIATISIQVEDIPQTPLNFTGYSFTNRYINLTWISGFNGGQDQLFIVSLNEGSTWRVVGKLADTGEGAKMQFDHGPLTPGKEYWFQLRSCNKINCSAVPANVKAVVKDDPSLTGVLLGMCILSALFGITGLLVAALIIFKTRRKNRHKKDANGVQNVQLEELEEQNMTQHYDDVLGTGVERGYTTVGPSDQETPYEELNSI</sequence>
<gene>
    <name evidence="3" type="ORF">CGI_10001984</name>
</gene>
<name>K1R177_MAGGI</name>
<keyword evidence="2" id="KW-1133">Transmembrane helix</keyword>
<dbReference type="InterPro" id="IPR007110">
    <property type="entry name" value="Ig-like_dom"/>
</dbReference>
<dbReference type="PROSITE" id="PS50835">
    <property type="entry name" value="IG_LIKE"/>
    <property type="match status" value="1"/>
</dbReference>
<evidence type="ECO:0000313" key="3">
    <source>
        <dbReference type="EMBL" id="EKC39613.1"/>
    </source>
</evidence>
<keyword evidence="2" id="KW-0472">Membrane</keyword>
<feature type="region of interest" description="Disordered" evidence="1">
    <location>
        <begin position="372"/>
        <end position="391"/>
    </location>
</feature>
<dbReference type="Gene3D" id="2.60.40.10">
    <property type="entry name" value="Immunoglobulins"/>
    <property type="match status" value="1"/>
</dbReference>
<reference evidence="3" key="1">
    <citation type="journal article" date="2012" name="Nature">
        <title>The oyster genome reveals stress adaptation and complexity of shell formation.</title>
        <authorList>
            <person name="Zhang G."/>
            <person name="Fang X."/>
            <person name="Guo X."/>
            <person name="Li L."/>
            <person name="Luo R."/>
            <person name="Xu F."/>
            <person name="Yang P."/>
            <person name="Zhang L."/>
            <person name="Wang X."/>
            <person name="Qi H."/>
            <person name="Xiong Z."/>
            <person name="Que H."/>
            <person name="Xie Y."/>
            <person name="Holland P.W."/>
            <person name="Paps J."/>
            <person name="Zhu Y."/>
            <person name="Wu F."/>
            <person name="Chen Y."/>
            <person name="Wang J."/>
            <person name="Peng C."/>
            <person name="Meng J."/>
            <person name="Yang L."/>
            <person name="Liu J."/>
            <person name="Wen B."/>
            <person name="Zhang N."/>
            <person name="Huang Z."/>
            <person name="Zhu Q."/>
            <person name="Feng Y."/>
            <person name="Mount A."/>
            <person name="Hedgecock D."/>
            <person name="Xu Z."/>
            <person name="Liu Y."/>
            <person name="Domazet-Loso T."/>
            <person name="Du Y."/>
            <person name="Sun X."/>
            <person name="Zhang S."/>
            <person name="Liu B."/>
            <person name="Cheng P."/>
            <person name="Jiang X."/>
            <person name="Li J."/>
            <person name="Fan D."/>
            <person name="Wang W."/>
            <person name="Fu W."/>
            <person name="Wang T."/>
            <person name="Wang B."/>
            <person name="Zhang J."/>
            <person name="Peng Z."/>
            <person name="Li Y."/>
            <person name="Li N."/>
            <person name="Wang J."/>
            <person name="Chen M."/>
            <person name="He Y."/>
            <person name="Tan F."/>
            <person name="Song X."/>
            <person name="Zheng Q."/>
            <person name="Huang R."/>
            <person name="Yang H."/>
            <person name="Du X."/>
            <person name="Chen L."/>
            <person name="Yang M."/>
            <person name="Gaffney P.M."/>
            <person name="Wang S."/>
            <person name="Luo L."/>
            <person name="She Z."/>
            <person name="Ming Y."/>
            <person name="Huang W."/>
            <person name="Zhang S."/>
            <person name="Huang B."/>
            <person name="Zhang Y."/>
            <person name="Qu T."/>
            <person name="Ni P."/>
            <person name="Miao G."/>
            <person name="Wang J."/>
            <person name="Wang Q."/>
            <person name="Steinberg C.E."/>
            <person name="Wang H."/>
            <person name="Li N."/>
            <person name="Qian L."/>
            <person name="Zhang G."/>
            <person name="Li Y."/>
            <person name="Yang H."/>
            <person name="Liu X."/>
            <person name="Wang J."/>
            <person name="Yin Y."/>
            <person name="Wang J."/>
        </authorList>
    </citation>
    <scope>NUCLEOTIDE SEQUENCE [LARGE SCALE GENOMIC DNA]</scope>
    <source>
        <strain evidence="3">05x7-T-G4-1.051#20</strain>
    </source>
</reference>
<dbReference type="InParanoid" id="K1R177"/>